<evidence type="ECO:0000256" key="2">
    <source>
        <dbReference type="ARBA" id="ARBA00022448"/>
    </source>
</evidence>
<dbReference type="InterPro" id="IPR007387">
    <property type="entry name" value="TRAP_DctQ"/>
</dbReference>
<feature type="transmembrane region" description="Helical" evidence="9">
    <location>
        <begin position="92"/>
        <end position="117"/>
    </location>
</feature>
<evidence type="ECO:0000259" key="10">
    <source>
        <dbReference type="Pfam" id="PF04290"/>
    </source>
</evidence>
<evidence type="ECO:0000256" key="1">
    <source>
        <dbReference type="ARBA" id="ARBA00004429"/>
    </source>
</evidence>
<keyword evidence="7 9" id="KW-0472">Membrane</keyword>
<organism evidence="11 12">
    <name type="scientific">Roseinatronobacter alkalisoli</name>
    <dbReference type="NCBI Taxonomy" id="3028235"/>
    <lineage>
        <taxon>Bacteria</taxon>
        <taxon>Pseudomonadati</taxon>
        <taxon>Pseudomonadota</taxon>
        <taxon>Alphaproteobacteria</taxon>
        <taxon>Rhodobacterales</taxon>
        <taxon>Paracoccaceae</taxon>
        <taxon>Roseinatronobacter</taxon>
    </lineage>
</organism>
<protein>
    <recommendedName>
        <fullName evidence="9">TRAP transporter small permease protein</fullName>
    </recommendedName>
</protein>
<keyword evidence="6 9" id="KW-1133">Transmembrane helix</keyword>
<evidence type="ECO:0000256" key="4">
    <source>
        <dbReference type="ARBA" id="ARBA00022519"/>
    </source>
</evidence>
<evidence type="ECO:0000256" key="5">
    <source>
        <dbReference type="ARBA" id="ARBA00022692"/>
    </source>
</evidence>
<dbReference type="Pfam" id="PF04290">
    <property type="entry name" value="DctQ"/>
    <property type="match status" value="1"/>
</dbReference>
<dbReference type="EMBL" id="JAQZSM010000017">
    <property type="protein sequence ID" value="MDD7972656.1"/>
    <property type="molecule type" value="Genomic_DNA"/>
</dbReference>
<comment type="function">
    <text evidence="9">Part of the tripartite ATP-independent periplasmic (TRAP) transport system.</text>
</comment>
<reference evidence="11" key="1">
    <citation type="submission" date="2023-02" db="EMBL/GenBank/DDBJ databases">
        <title>Description of Roseinatronobacter alkalisoli sp. nov., an alkaliphilic bacerium isolated from soda soil.</title>
        <authorList>
            <person name="Wei W."/>
        </authorList>
    </citation>
    <scope>NUCLEOTIDE SEQUENCE</scope>
    <source>
        <strain evidence="11">HJB301</strain>
    </source>
</reference>
<evidence type="ECO:0000313" key="12">
    <source>
        <dbReference type="Proteomes" id="UP001431784"/>
    </source>
</evidence>
<keyword evidence="2 9" id="KW-0813">Transport</keyword>
<feature type="transmembrane region" description="Helical" evidence="9">
    <location>
        <begin position="21"/>
        <end position="38"/>
    </location>
</feature>
<name>A0ABT5TC10_9RHOB</name>
<dbReference type="RefSeq" id="WP_274353326.1">
    <property type="nucleotide sequence ID" value="NZ_JAQZSM010000017.1"/>
</dbReference>
<comment type="caution">
    <text evidence="11">The sequence shown here is derived from an EMBL/GenBank/DDBJ whole genome shotgun (WGS) entry which is preliminary data.</text>
</comment>
<evidence type="ECO:0000256" key="6">
    <source>
        <dbReference type="ARBA" id="ARBA00022989"/>
    </source>
</evidence>
<dbReference type="PANTHER" id="PTHR35011:SF4">
    <property type="entry name" value="SLL1102 PROTEIN"/>
    <property type="match status" value="1"/>
</dbReference>
<keyword evidence="5 9" id="KW-0812">Transmembrane</keyword>
<evidence type="ECO:0000256" key="7">
    <source>
        <dbReference type="ARBA" id="ARBA00023136"/>
    </source>
</evidence>
<proteinExistence type="inferred from homology"/>
<keyword evidence="12" id="KW-1185">Reference proteome</keyword>
<feature type="transmembrane region" description="Helical" evidence="9">
    <location>
        <begin position="53"/>
        <end position="71"/>
    </location>
</feature>
<dbReference type="PANTHER" id="PTHR35011">
    <property type="entry name" value="2,3-DIKETO-L-GULONATE TRAP TRANSPORTER SMALL PERMEASE PROTEIN YIAM"/>
    <property type="match status" value="1"/>
</dbReference>
<evidence type="ECO:0000256" key="8">
    <source>
        <dbReference type="ARBA" id="ARBA00038436"/>
    </source>
</evidence>
<comment type="similarity">
    <text evidence="8 9">Belongs to the TRAP transporter small permease family.</text>
</comment>
<feature type="domain" description="Tripartite ATP-independent periplasmic transporters DctQ component" evidence="10">
    <location>
        <begin position="29"/>
        <end position="163"/>
    </location>
</feature>
<comment type="subcellular location">
    <subcellularLocation>
        <location evidence="1 9">Cell inner membrane</location>
        <topology evidence="1 9">Multi-pass membrane protein</topology>
    </subcellularLocation>
</comment>
<dbReference type="Proteomes" id="UP001431784">
    <property type="component" value="Unassembled WGS sequence"/>
</dbReference>
<feature type="transmembrane region" description="Helical" evidence="9">
    <location>
        <begin position="137"/>
        <end position="159"/>
    </location>
</feature>
<keyword evidence="4 9" id="KW-0997">Cell inner membrane</keyword>
<accession>A0ABT5TC10</accession>
<evidence type="ECO:0000256" key="3">
    <source>
        <dbReference type="ARBA" id="ARBA00022475"/>
    </source>
</evidence>
<keyword evidence="3" id="KW-1003">Cell membrane</keyword>
<evidence type="ECO:0000256" key="9">
    <source>
        <dbReference type="RuleBase" id="RU369079"/>
    </source>
</evidence>
<evidence type="ECO:0000313" key="11">
    <source>
        <dbReference type="EMBL" id="MDD7972656.1"/>
    </source>
</evidence>
<dbReference type="InterPro" id="IPR055348">
    <property type="entry name" value="DctQ"/>
</dbReference>
<sequence length="185" mass="21138">MTALAYLMRLINLINRVLGNVFMWLAAAIVIVCFWVVVERYAFSTTRLWMQDLYPWMNGVMFTAVAGYALYHNDHVRVDIFYRPASTLRKAWLDLLGVCIFLLPFAWVVWAYSYTFVMRSVGLLEASSNPGGMQGLFVLKSFILVFAVTVGLQGIAMAIRSILIIAGREDLIPADYHYKYETEQV</sequence>
<gene>
    <name evidence="11" type="ORF">PUT78_16280</name>
</gene>
<comment type="subunit">
    <text evidence="9">The complex comprises the extracytoplasmic solute receptor protein and the two transmembrane proteins.</text>
</comment>